<evidence type="ECO:0000313" key="11">
    <source>
        <dbReference type="EMBL" id="WZL76647.1"/>
    </source>
</evidence>
<evidence type="ECO:0000256" key="7">
    <source>
        <dbReference type="HAMAP-Rule" id="MF_02090"/>
    </source>
</evidence>
<evidence type="ECO:0000256" key="4">
    <source>
        <dbReference type="ARBA" id="ARBA00022741"/>
    </source>
</evidence>
<dbReference type="InterPro" id="IPR003694">
    <property type="entry name" value="NAD_synthase"/>
</dbReference>
<dbReference type="NCBIfam" id="TIGR00552">
    <property type="entry name" value="nadE"/>
    <property type="match status" value="1"/>
</dbReference>
<feature type="binding site" evidence="7">
    <location>
        <begin position="321"/>
        <end position="328"/>
    </location>
    <ligand>
        <name>ATP</name>
        <dbReference type="ChEBI" id="CHEBI:30616"/>
    </ligand>
</feature>
<keyword evidence="6 7" id="KW-0520">NAD</keyword>
<dbReference type="PROSITE" id="PS50263">
    <property type="entry name" value="CN_HYDROLASE"/>
    <property type="match status" value="1"/>
</dbReference>
<evidence type="ECO:0000256" key="6">
    <source>
        <dbReference type="ARBA" id="ARBA00023027"/>
    </source>
</evidence>
<evidence type="ECO:0000256" key="2">
    <source>
        <dbReference type="ARBA" id="ARBA00007145"/>
    </source>
</evidence>
<comment type="similarity">
    <text evidence="9">Belongs to the NAD synthetase family.</text>
</comment>
<feature type="binding site" evidence="7">
    <location>
        <position position="428"/>
    </location>
    <ligand>
        <name>ATP</name>
        <dbReference type="ChEBI" id="CHEBI:30616"/>
    </ligand>
</feature>
<dbReference type="InterPro" id="IPR014729">
    <property type="entry name" value="Rossmann-like_a/b/a_fold"/>
</dbReference>
<proteinExistence type="inferred from homology"/>
<dbReference type="GO" id="GO:0003952">
    <property type="term" value="F:NAD+ synthase (glutamine-hydrolyzing) activity"/>
    <property type="evidence" value="ECO:0007669"/>
    <property type="project" value="UniProtKB-EC"/>
</dbReference>
<dbReference type="RefSeq" id="WP_369018812.1">
    <property type="nucleotide sequence ID" value="NZ_CP121689.1"/>
</dbReference>
<comment type="similarity">
    <text evidence="2 7 8">In the C-terminal section; belongs to the NAD synthetase family.</text>
</comment>
<keyword evidence="4 7" id="KW-0547">Nucleotide-binding</keyword>
<dbReference type="PANTHER" id="PTHR23090:SF9">
    <property type="entry name" value="GLUTAMINE-DEPENDENT NAD(+) SYNTHETASE"/>
    <property type="match status" value="1"/>
</dbReference>
<dbReference type="HAMAP" id="MF_02090">
    <property type="entry name" value="NadE_glutamine_dep"/>
    <property type="match status" value="1"/>
</dbReference>
<feature type="binding site" evidence="7">
    <location>
        <position position="433"/>
    </location>
    <ligand>
        <name>deamido-NAD(+)</name>
        <dbReference type="ChEBI" id="CHEBI:58437"/>
        <note>ligand shared between two neighboring subunits</note>
    </ligand>
</feature>
<dbReference type="PANTHER" id="PTHR23090">
    <property type="entry name" value="NH 3 /GLUTAMINE-DEPENDENT NAD + SYNTHETASE"/>
    <property type="match status" value="1"/>
</dbReference>
<feature type="active site" description="For glutaminase activity" evidence="7">
    <location>
        <position position="112"/>
    </location>
</feature>
<evidence type="ECO:0000256" key="1">
    <source>
        <dbReference type="ARBA" id="ARBA00005188"/>
    </source>
</evidence>
<dbReference type="Pfam" id="PF00795">
    <property type="entry name" value="CN_hydrolase"/>
    <property type="match status" value="1"/>
</dbReference>
<evidence type="ECO:0000256" key="8">
    <source>
        <dbReference type="PIRNR" id="PIRNR006630"/>
    </source>
</evidence>
<evidence type="ECO:0000256" key="9">
    <source>
        <dbReference type="RuleBase" id="RU003811"/>
    </source>
</evidence>
<evidence type="ECO:0000256" key="5">
    <source>
        <dbReference type="ARBA" id="ARBA00022840"/>
    </source>
</evidence>
<feature type="binding site" evidence="7">
    <location>
        <position position="118"/>
    </location>
    <ligand>
        <name>L-glutamine</name>
        <dbReference type="ChEBI" id="CHEBI:58359"/>
    </ligand>
</feature>
<keyword evidence="5 7" id="KW-0067">ATP-binding</keyword>
<sequence>MKKLRVTLAQLNPTLGDFRGNLEKAREALEIAEQRESDLLLFPELFLSGYPPEDLMLKLSFLKENQATLEKLVSYSEGKQVAMVVGFIDCREDAHNSAAVIQNGKVLGIYHKISLPNYGVFDEHRYFKPGQEMLVLKMGEIKIGVTICEDIWNPVEPLASLTLGCGVHLVANISASPYYVGKPLLREKYLSMKAYDYHVAIAYCNMVGGQDELLFDGTSLVSNPNGKVVLKGGTFEEEITTIDIDLDENLRINLLDPRRRYMSTQNLPFKFLELPPPKPKKERYPEKPGSHMEREEEIFKALVTGVRDYVKKNGFKKVVVGLSGGMDSSLVATIATEALGSENVKGVLMPSPYTSRESLEDAYQLAQNLNIEALTISINKVFESYLKALEEVFRQTNPDITEENLQARIRGNYLMALSNKFGWLVLTTGNKSEMATGYATLYGDMAGGLAVIKDVYKTDVYRIGRWYNQKKGAPIIPQRVFEKAPSAELRPNQTDQEKLPPYEVLDEILRYYIEENLDPGEIADKGFAMETILQTIDMLRKNEYKRKQAPVGIKISTRAFGKDWRMPITNRFREP</sequence>
<dbReference type="Proteomes" id="UP001461341">
    <property type="component" value="Chromosome"/>
</dbReference>
<feature type="active site" description="Proton acceptor; for glutaminase activity" evidence="7">
    <location>
        <position position="44"/>
    </location>
</feature>
<feature type="binding site" evidence="7">
    <location>
        <position position="545"/>
    </location>
    <ligand>
        <name>deamido-NAD(+)</name>
        <dbReference type="ChEBI" id="CHEBI:58437"/>
        <note>ligand shared between two neighboring subunits</note>
    </ligand>
</feature>
<dbReference type="InterPro" id="IPR003010">
    <property type="entry name" value="C-N_Hydrolase"/>
</dbReference>
<dbReference type="InterPro" id="IPR022310">
    <property type="entry name" value="NAD/GMP_synthase"/>
</dbReference>
<evidence type="ECO:0000259" key="10">
    <source>
        <dbReference type="PROSITE" id="PS50263"/>
    </source>
</evidence>
<keyword evidence="12" id="KW-1185">Reference proteome</keyword>
<comment type="pathway">
    <text evidence="1 7 8">Cofactor biosynthesis; NAD(+) biosynthesis; NAD(+) from deamido-NAD(+) (L-Gln route): step 1/1.</text>
</comment>
<dbReference type="CDD" id="cd07570">
    <property type="entry name" value="GAT_Gln-NAD-synth"/>
    <property type="match status" value="1"/>
</dbReference>
<dbReference type="InterPro" id="IPR036526">
    <property type="entry name" value="C-N_Hydrolase_sf"/>
</dbReference>
<dbReference type="Gene3D" id="3.60.110.10">
    <property type="entry name" value="Carbon-nitrogen hydrolase"/>
    <property type="match status" value="1"/>
</dbReference>
<dbReference type="NCBIfam" id="NF010588">
    <property type="entry name" value="PRK13981.1"/>
    <property type="match status" value="1"/>
</dbReference>
<organism evidence="11 12">
    <name type="scientific">Thermatribacter velox</name>
    <dbReference type="NCBI Taxonomy" id="3039681"/>
    <lineage>
        <taxon>Bacteria</taxon>
        <taxon>Pseudomonadati</taxon>
        <taxon>Atribacterota</taxon>
        <taxon>Atribacteria</taxon>
        <taxon>Atribacterales</taxon>
        <taxon>Thermatribacteraceae</taxon>
        <taxon>Thermatribacter</taxon>
    </lineage>
</organism>
<accession>A0ABZ2YCE6</accession>
<comment type="catalytic activity">
    <reaction evidence="7 8">
        <text>deamido-NAD(+) + L-glutamine + ATP + H2O = L-glutamate + AMP + diphosphate + NAD(+) + H(+)</text>
        <dbReference type="Rhea" id="RHEA:24384"/>
        <dbReference type="ChEBI" id="CHEBI:15377"/>
        <dbReference type="ChEBI" id="CHEBI:15378"/>
        <dbReference type="ChEBI" id="CHEBI:29985"/>
        <dbReference type="ChEBI" id="CHEBI:30616"/>
        <dbReference type="ChEBI" id="CHEBI:33019"/>
        <dbReference type="ChEBI" id="CHEBI:57540"/>
        <dbReference type="ChEBI" id="CHEBI:58359"/>
        <dbReference type="ChEBI" id="CHEBI:58437"/>
        <dbReference type="ChEBI" id="CHEBI:456215"/>
        <dbReference type="EC" id="6.3.5.1"/>
    </reaction>
</comment>
<name>A0ABZ2YCE6_9BACT</name>
<feature type="binding site" evidence="7">
    <location>
        <position position="176"/>
    </location>
    <ligand>
        <name>L-glutamine</name>
        <dbReference type="ChEBI" id="CHEBI:58359"/>
    </ligand>
</feature>
<dbReference type="SUPFAM" id="SSF56317">
    <property type="entry name" value="Carbon-nitrogen hydrolase"/>
    <property type="match status" value="1"/>
</dbReference>
<evidence type="ECO:0000256" key="3">
    <source>
        <dbReference type="ARBA" id="ARBA00022598"/>
    </source>
</evidence>
<keyword evidence="3 7" id="KW-0436">Ligase</keyword>
<comment type="function">
    <text evidence="7">Catalyzes the ATP-dependent amidation of deamido-NAD to form NAD. Uses L-glutamine as a nitrogen source.</text>
</comment>
<feature type="domain" description="CN hydrolase" evidence="10">
    <location>
        <begin position="4"/>
        <end position="246"/>
    </location>
</feature>
<comment type="caution">
    <text evidence="7">Lacks conserved residue(s) required for the propagation of feature annotation.</text>
</comment>
<feature type="active site" description="Nucleophile; for glutaminase activity" evidence="7">
    <location>
        <position position="148"/>
    </location>
</feature>
<dbReference type="EMBL" id="CP121689">
    <property type="protein sequence ID" value="WZL76647.1"/>
    <property type="molecule type" value="Genomic_DNA"/>
</dbReference>
<dbReference type="CDD" id="cd00553">
    <property type="entry name" value="NAD_synthase"/>
    <property type="match status" value="1"/>
</dbReference>
<gene>
    <name evidence="7" type="primary">nadE</name>
    <name evidence="11" type="ORF">QBE54_02625</name>
</gene>
<dbReference type="EC" id="6.3.5.1" evidence="7 8"/>
<dbReference type="Pfam" id="PF02540">
    <property type="entry name" value="NAD_synthase"/>
    <property type="match status" value="1"/>
</dbReference>
<evidence type="ECO:0000313" key="12">
    <source>
        <dbReference type="Proteomes" id="UP001461341"/>
    </source>
</evidence>
<reference evidence="11 12" key="1">
    <citation type="submission" date="2023-03" db="EMBL/GenBank/DDBJ databases">
        <title>Novel Species.</title>
        <authorList>
            <person name="Ma S."/>
        </authorList>
    </citation>
    <scope>NUCLEOTIDE SEQUENCE [LARGE SCALE GENOMIC DNA]</scope>
    <source>
        <strain evidence="11 12">B11</strain>
    </source>
</reference>
<protein>
    <recommendedName>
        <fullName evidence="7 8">Glutamine-dependent NAD(+) synthetase</fullName>
        <ecNumber evidence="7 8">6.3.5.1</ecNumber>
    </recommendedName>
    <alternativeName>
        <fullName evidence="7 8">NAD(+) synthase [glutamine-hydrolyzing]</fullName>
    </alternativeName>
</protein>
<dbReference type="PIRSF" id="PIRSF006630">
    <property type="entry name" value="NADS_GAT"/>
    <property type="match status" value="1"/>
</dbReference>
<dbReference type="Gene3D" id="3.40.50.620">
    <property type="entry name" value="HUPs"/>
    <property type="match status" value="1"/>
</dbReference>
<feature type="binding site" evidence="7">
    <location>
        <position position="182"/>
    </location>
    <ligand>
        <name>L-glutamine</name>
        <dbReference type="ChEBI" id="CHEBI:58359"/>
    </ligand>
</feature>
<dbReference type="SUPFAM" id="SSF52402">
    <property type="entry name" value="Adenine nucleotide alpha hydrolases-like"/>
    <property type="match status" value="1"/>
</dbReference>
<feature type="binding site" evidence="7">
    <location>
        <position position="404"/>
    </location>
    <ligand>
        <name>deamido-NAD(+)</name>
        <dbReference type="ChEBI" id="CHEBI:58437"/>
        <note>ligand shared between two neighboring subunits</note>
    </ligand>
</feature>
<dbReference type="InterPro" id="IPR014445">
    <property type="entry name" value="Gln-dep_NAD_synthase"/>
</dbReference>